<evidence type="ECO:0000313" key="2">
    <source>
        <dbReference type="Proteomes" id="UP001629235"/>
    </source>
</evidence>
<evidence type="ECO:0000313" key="1">
    <source>
        <dbReference type="EMBL" id="MFM0104061.1"/>
    </source>
</evidence>
<organism evidence="1 2">
    <name type="scientific">Paraburkholderia rhynchosiae</name>
    <dbReference type="NCBI Taxonomy" id="487049"/>
    <lineage>
        <taxon>Bacteria</taxon>
        <taxon>Pseudomonadati</taxon>
        <taxon>Pseudomonadota</taxon>
        <taxon>Betaproteobacteria</taxon>
        <taxon>Burkholderiales</taxon>
        <taxon>Burkholderiaceae</taxon>
        <taxon>Paraburkholderia</taxon>
    </lineage>
</organism>
<dbReference type="Proteomes" id="UP001629235">
    <property type="component" value="Unassembled WGS sequence"/>
</dbReference>
<proteinExistence type="predicted"/>
<reference evidence="1 2" key="1">
    <citation type="journal article" date="2024" name="Chem. Sci.">
        <title>Discovery of megapolipeptins by genome mining of a Burkholderiales bacteria collection.</title>
        <authorList>
            <person name="Paulo B.S."/>
            <person name="Recchia M.J.J."/>
            <person name="Lee S."/>
            <person name="Fergusson C.H."/>
            <person name="Romanowski S.B."/>
            <person name="Hernandez A."/>
            <person name="Krull N."/>
            <person name="Liu D.Y."/>
            <person name="Cavanagh H."/>
            <person name="Bos A."/>
            <person name="Gray C.A."/>
            <person name="Murphy B.T."/>
            <person name="Linington R.G."/>
            <person name="Eustaquio A.S."/>
        </authorList>
    </citation>
    <scope>NUCLEOTIDE SEQUENCE [LARGE SCALE GENOMIC DNA]</scope>
    <source>
        <strain evidence="1 2">RL18-126-BIB-B</strain>
    </source>
</reference>
<name>A0ACC7N9W6_9BURK</name>
<sequence>MKLPDVPPEITKKLLEILVKLVEFGWKGRTEGKAKRKAEAEASIALSEAIREMLSERPNVAKAERKFAVASQVENLEGLDSARKILKKIKALEAETEEKEAPTRKIHFHRAKRRHVQRTKAKKAPAKKAKKAPAKKAKKATVKKAPAPRPAG</sequence>
<dbReference type="EMBL" id="JAQQDW010000017">
    <property type="protein sequence ID" value="MFM0104061.1"/>
    <property type="molecule type" value="Genomic_DNA"/>
</dbReference>
<accession>A0ACC7N9W6</accession>
<keyword evidence="2" id="KW-1185">Reference proteome</keyword>
<protein>
    <submittedName>
        <fullName evidence="1">Uncharacterized protein</fullName>
    </submittedName>
</protein>
<comment type="caution">
    <text evidence="1">The sequence shown here is derived from an EMBL/GenBank/DDBJ whole genome shotgun (WGS) entry which is preliminary data.</text>
</comment>
<gene>
    <name evidence="1" type="ORF">PQR01_11390</name>
</gene>